<reference evidence="8" key="1">
    <citation type="submission" date="2013-08" db="EMBL/GenBank/DDBJ databases">
        <authorList>
            <person name="Durkin A.S."/>
            <person name="Haft D.R."/>
            <person name="McCorrison J."/>
            <person name="Torralba M."/>
            <person name="Gillis M."/>
            <person name="Haft D.H."/>
            <person name="Methe B."/>
            <person name="Sutton G."/>
            <person name="Nelson K.E."/>
        </authorList>
    </citation>
    <scope>NUCLEOTIDE SEQUENCE [LARGE SCALE GENOMIC DNA]</scope>
    <source>
        <strain evidence="8">F0233</strain>
    </source>
</reference>
<evidence type="ECO:0000256" key="1">
    <source>
        <dbReference type="ARBA" id="ARBA00004162"/>
    </source>
</evidence>
<organism evidence="8 9">
    <name type="scientific">Propionibacterium acidifaciens F0233</name>
    <dbReference type="NCBI Taxonomy" id="553198"/>
    <lineage>
        <taxon>Bacteria</taxon>
        <taxon>Bacillati</taxon>
        <taxon>Actinomycetota</taxon>
        <taxon>Actinomycetes</taxon>
        <taxon>Propionibacteriales</taxon>
        <taxon>Propionibacteriaceae</taxon>
        <taxon>Propionibacterium</taxon>
    </lineage>
</organism>
<keyword evidence="3 6" id="KW-0812">Transmembrane</keyword>
<keyword evidence="9" id="KW-1185">Reference proteome</keyword>
<gene>
    <name evidence="8" type="ORF">HMPREF0682_0135</name>
</gene>
<evidence type="ECO:0000256" key="4">
    <source>
        <dbReference type="ARBA" id="ARBA00022989"/>
    </source>
</evidence>
<dbReference type="EMBL" id="ACVN02000119">
    <property type="protein sequence ID" value="ERK59396.1"/>
    <property type="molecule type" value="Genomic_DNA"/>
</dbReference>
<dbReference type="Proteomes" id="UP000017052">
    <property type="component" value="Unassembled WGS sequence"/>
</dbReference>
<dbReference type="AlphaFoldDB" id="U2QS98"/>
<dbReference type="PANTHER" id="PTHR33885:SF3">
    <property type="entry name" value="PHAGE SHOCK PROTEIN C"/>
    <property type="match status" value="1"/>
</dbReference>
<evidence type="ECO:0000313" key="9">
    <source>
        <dbReference type="Proteomes" id="UP000017052"/>
    </source>
</evidence>
<comment type="caution">
    <text evidence="8">The sequence shown here is derived from an EMBL/GenBank/DDBJ whole genome shotgun (WGS) entry which is preliminary data.</text>
</comment>
<feature type="domain" description="Phage shock protein PspC N-terminal" evidence="7">
    <location>
        <begin position="4"/>
        <end position="62"/>
    </location>
</feature>
<evidence type="ECO:0000259" key="7">
    <source>
        <dbReference type="Pfam" id="PF04024"/>
    </source>
</evidence>
<comment type="subcellular location">
    <subcellularLocation>
        <location evidence="1">Cell membrane</location>
        <topology evidence="1">Single-pass membrane protein</topology>
    </subcellularLocation>
</comment>
<evidence type="ECO:0000313" key="8">
    <source>
        <dbReference type="EMBL" id="ERK59396.1"/>
    </source>
</evidence>
<keyword evidence="4 6" id="KW-1133">Transmembrane helix</keyword>
<dbReference type="Pfam" id="PF04024">
    <property type="entry name" value="PspC"/>
    <property type="match status" value="1"/>
</dbReference>
<evidence type="ECO:0000256" key="6">
    <source>
        <dbReference type="SAM" id="Phobius"/>
    </source>
</evidence>
<keyword evidence="2" id="KW-1003">Cell membrane</keyword>
<feature type="transmembrane region" description="Helical" evidence="6">
    <location>
        <begin position="35"/>
        <end position="59"/>
    </location>
</feature>
<dbReference type="InterPro" id="IPR007168">
    <property type="entry name" value="Phageshock_PspC_N"/>
</dbReference>
<proteinExistence type="predicted"/>
<dbReference type="RefSeq" id="WP_021797027.1">
    <property type="nucleotide sequence ID" value="NZ_ACVN02000119.1"/>
</dbReference>
<dbReference type="GeneID" id="95360622"/>
<dbReference type="PANTHER" id="PTHR33885">
    <property type="entry name" value="PHAGE SHOCK PROTEIN C"/>
    <property type="match status" value="1"/>
</dbReference>
<accession>U2QS98</accession>
<keyword evidence="5 6" id="KW-0472">Membrane</keyword>
<evidence type="ECO:0000256" key="5">
    <source>
        <dbReference type="ARBA" id="ARBA00023136"/>
    </source>
</evidence>
<dbReference type="GO" id="GO:0005886">
    <property type="term" value="C:plasma membrane"/>
    <property type="evidence" value="ECO:0007669"/>
    <property type="project" value="UniProtKB-SubCell"/>
</dbReference>
<sequence length="92" mass="10017">MASKKLTRSRDHRMLSGVAGGIADYFGIDSNLVRLVFCVLALVTSGGGVIAYLIGWLLLPDEYDDVRGFDQVKKKLDEFGGKKSDGYDGGSW</sequence>
<evidence type="ECO:0000256" key="2">
    <source>
        <dbReference type="ARBA" id="ARBA00022475"/>
    </source>
</evidence>
<protein>
    <submittedName>
        <fullName evidence="8">PspC domain protein</fullName>
    </submittedName>
</protein>
<name>U2QS98_9ACTN</name>
<dbReference type="InterPro" id="IPR052027">
    <property type="entry name" value="PspC"/>
</dbReference>
<evidence type="ECO:0000256" key="3">
    <source>
        <dbReference type="ARBA" id="ARBA00022692"/>
    </source>
</evidence>
<dbReference type="OrthoDB" id="7359894at2"/>